<keyword evidence="2" id="KW-1185">Reference proteome</keyword>
<proteinExistence type="predicted"/>
<accession>A0ABP7FHD7</accession>
<evidence type="ECO:0008006" key="3">
    <source>
        <dbReference type="Google" id="ProtNLM"/>
    </source>
</evidence>
<organism evidence="1 2">
    <name type="scientific">Salinactinospora qingdaonensis</name>
    <dbReference type="NCBI Taxonomy" id="702744"/>
    <lineage>
        <taxon>Bacteria</taxon>
        <taxon>Bacillati</taxon>
        <taxon>Actinomycetota</taxon>
        <taxon>Actinomycetes</taxon>
        <taxon>Streptosporangiales</taxon>
        <taxon>Nocardiopsidaceae</taxon>
        <taxon>Salinactinospora</taxon>
    </lineage>
</organism>
<dbReference type="Proteomes" id="UP001500908">
    <property type="component" value="Unassembled WGS sequence"/>
</dbReference>
<comment type="caution">
    <text evidence="1">The sequence shown here is derived from an EMBL/GenBank/DDBJ whole genome shotgun (WGS) entry which is preliminary data.</text>
</comment>
<evidence type="ECO:0000313" key="1">
    <source>
        <dbReference type="EMBL" id="GAA3739511.1"/>
    </source>
</evidence>
<protein>
    <recommendedName>
        <fullName evidence="3">DNA binding HTH domain-containing protein</fullName>
    </recommendedName>
</protein>
<dbReference type="EMBL" id="BAABDD010000007">
    <property type="protein sequence ID" value="GAA3739511.1"/>
    <property type="molecule type" value="Genomic_DNA"/>
</dbReference>
<reference evidence="2" key="1">
    <citation type="journal article" date="2019" name="Int. J. Syst. Evol. Microbiol.">
        <title>The Global Catalogue of Microorganisms (GCM) 10K type strain sequencing project: providing services to taxonomists for standard genome sequencing and annotation.</title>
        <authorList>
            <consortium name="The Broad Institute Genomics Platform"/>
            <consortium name="The Broad Institute Genome Sequencing Center for Infectious Disease"/>
            <person name="Wu L."/>
            <person name="Ma J."/>
        </authorList>
    </citation>
    <scope>NUCLEOTIDE SEQUENCE [LARGE SCALE GENOMIC DNA]</scope>
    <source>
        <strain evidence="2">JCM 17137</strain>
    </source>
</reference>
<name>A0ABP7FHD7_9ACTN</name>
<evidence type="ECO:0000313" key="2">
    <source>
        <dbReference type="Proteomes" id="UP001500908"/>
    </source>
</evidence>
<sequence>MSRIATHMGLSLNTINRRLHATGVTHTPRQRPARLHPHDETFVLYRHETHPRAIAAVLGLNPRTLYSRLAKTRARGWIT</sequence>
<gene>
    <name evidence="1" type="ORF">GCM10022402_19100</name>
</gene>